<dbReference type="EMBL" id="FNVB01000002">
    <property type="protein sequence ID" value="SEF52936.1"/>
    <property type="molecule type" value="Genomic_DNA"/>
</dbReference>
<dbReference type="EMBL" id="FOME01000001">
    <property type="protein sequence ID" value="SFC54570.1"/>
    <property type="molecule type" value="Genomic_DNA"/>
</dbReference>
<keyword evidence="3" id="KW-1185">Reference proteome</keyword>
<reference evidence="3 4" key="1">
    <citation type="submission" date="2016-10" db="EMBL/GenBank/DDBJ databases">
        <authorList>
            <person name="Varghese N."/>
            <person name="Submissions S."/>
        </authorList>
    </citation>
    <scope>NUCLEOTIDE SEQUENCE [LARGE SCALE GENOMIC DNA]</scope>
    <source>
        <strain evidence="4">ATCC 20501</strain>
        <strain evidence="2 3">CGMCC 4.3529</strain>
    </source>
</reference>
<accession>A0A1H5SQR4</accession>
<sequence length="90" mass="9758">MAVRADGRLADSPMRPVRCDACGGQVEVRKSSWEQTSIQWHADSLRACAERRAARPGSGPNGEFFNGCTALRDSVRAAATRGEIPIQVED</sequence>
<name>A0A1H5SQR4_9PSEU</name>
<dbReference type="Proteomes" id="UP000199690">
    <property type="component" value="Unassembled WGS sequence"/>
</dbReference>
<dbReference type="RefSeq" id="WP_093346553.1">
    <property type="nucleotide sequence ID" value="NZ_FNVB01000002.1"/>
</dbReference>
<evidence type="ECO:0000313" key="4">
    <source>
        <dbReference type="Proteomes" id="UP000236729"/>
    </source>
</evidence>
<dbReference type="Proteomes" id="UP000236729">
    <property type="component" value="Unassembled WGS sequence"/>
</dbReference>
<proteinExistence type="predicted"/>
<evidence type="ECO:0000313" key="2">
    <source>
        <dbReference type="EMBL" id="SFC54570.1"/>
    </source>
</evidence>
<gene>
    <name evidence="1" type="ORF">SAMN02982929_00010</name>
    <name evidence="2" type="ORF">SAMN05216506_1011022</name>
</gene>
<organism evidence="1 4">
    <name type="scientific">Saccharopolyspora kobensis</name>
    <dbReference type="NCBI Taxonomy" id="146035"/>
    <lineage>
        <taxon>Bacteria</taxon>
        <taxon>Bacillati</taxon>
        <taxon>Actinomycetota</taxon>
        <taxon>Actinomycetes</taxon>
        <taxon>Pseudonocardiales</taxon>
        <taxon>Pseudonocardiaceae</taxon>
        <taxon>Saccharopolyspora</taxon>
    </lineage>
</organism>
<evidence type="ECO:0000313" key="3">
    <source>
        <dbReference type="Proteomes" id="UP000199690"/>
    </source>
</evidence>
<dbReference type="AlphaFoldDB" id="A0A1H5SQR4"/>
<evidence type="ECO:0008006" key="5">
    <source>
        <dbReference type="Google" id="ProtNLM"/>
    </source>
</evidence>
<protein>
    <recommendedName>
        <fullName evidence="5">Ferredoxin</fullName>
    </recommendedName>
</protein>
<reference evidence="1" key="2">
    <citation type="submission" date="2016-10" db="EMBL/GenBank/DDBJ databases">
        <authorList>
            <person name="de Groot N.N."/>
        </authorList>
    </citation>
    <scope>NUCLEOTIDE SEQUENCE [LARGE SCALE GENOMIC DNA]</scope>
    <source>
        <strain evidence="1">ATCC 20501</strain>
    </source>
</reference>
<accession>A0A1I1KAK7</accession>
<evidence type="ECO:0000313" key="1">
    <source>
        <dbReference type="EMBL" id="SEF52936.1"/>
    </source>
</evidence>